<protein>
    <submittedName>
        <fullName evidence="2">Dihydrofolate reductase</fullName>
    </submittedName>
</protein>
<dbReference type="InterPro" id="IPR002734">
    <property type="entry name" value="RibDG_C"/>
</dbReference>
<dbReference type="GO" id="GO:0009231">
    <property type="term" value="P:riboflavin biosynthetic process"/>
    <property type="evidence" value="ECO:0007669"/>
    <property type="project" value="InterPro"/>
</dbReference>
<dbReference type="PANTHER" id="PTHR38011:SF11">
    <property type="entry name" value="2,5-DIAMINO-6-RIBOSYLAMINO-4(3H)-PYRIMIDINONE 5'-PHOSPHATE REDUCTASE"/>
    <property type="match status" value="1"/>
</dbReference>
<sequence length="183" mass="20317">MTAICSVFIATSFDGYIARKDGSLDWLDEANATVPAGEDCGYDAFMASVDVLVMGRNTYEKVLSFGAWPYGEHRVIVLSRDEIVFPAEIPQCVTHSSESPEKLHRRLSEEGAKRIYVDGGETITRFLQAGLIDELIVTVIPVLIGSGIPLFGNFTEDRRLVHRSTKVFEFGFVQSRYEVISSS</sequence>
<dbReference type="GO" id="GO:0008703">
    <property type="term" value="F:5-amino-6-(5-phosphoribosylamino)uracil reductase activity"/>
    <property type="evidence" value="ECO:0007669"/>
    <property type="project" value="InterPro"/>
</dbReference>
<proteinExistence type="predicted"/>
<dbReference type="RefSeq" id="WP_184305165.1">
    <property type="nucleotide sequence ID" value="NZ_JACHXU010000007.1"/>
</dbReference>
<dbReference type="Gene3D" id="3.40.430.10">
    <property type="entry name" value="Dihydrofolate Reductase, subunit A"/>
    <property type="match status" value="1"/>
</dbReference>
<accession>A0A7W5DY79</accession>
<dbReference type="SUPFAM" id="SSF53597">
    <property type="entry name" value="Dihydrofolate reductase-like"/>
    <property type="match status" value="1"/>
</dbReference>
<evidence type="ECO:0000259" key="1">
    <source>
        <dbReference type="Pfam" id="PF01872"/>
    </source>
</evidence>
<evidence type="ECO:0000313" key="2">
    <source>
        <dbReference type="EMBL" id="MBB3206726.1"/>
    </source>
</evidence>
<dbReference type="PANTHER" id="PTHR38011">
    <property type="entry name" value="DIHYDROFOLATE REDUCTASE FAMILY PROTEIN (AFU_ORTHOLOGUE AFUA_8G06820)"/>
    <property type="match status" value="1"/>
</dbReference>
<dbReference type="AlphaFoldDB" id="A0A7W5DY79"/>
<dbReference type="Pfam" id="PF01872">
    <property type="entry name" value="RibD_C"/>
    <property type="match status" value="1"/>
</dbReference>
<keyword evidence="3" id="KW-1185">Reference proteome</keyword>
<dbReference type="InterPro" id="IPR024072">
    <property type="entry name" value="DHFR-like_dom_sf"/>
</dbReference>
<name>A0A7W5DY79_9BACT</name>
<reference evidence="2 3" key="1">
    <citation type="submission" date="2020-08" db="EMBL/GenBank/DDBJ databases">
        <title>Genomic Encyclopedia of Type Strains, Phase III (KMG-III): the genomes of soil and plant-associated and newly described type strains.</title>
        <authorList>
            <person name="Whitman W."/>
        </authorList>
    </citation>
    <scope>NUCLEOTIDE SEQUENCE [LARGE SCALE GENOMIC DNA]</scope>
    <source>
        <strain evidence="2 3">CECT 8075</strain>
    </source>
</reference>
<dbReference type="EMBL" id="JACHXU010000007">
    <property type="protein sequence ID" value="MBB3206726.1"/>
    <property type="molecule type" value="Genomic_DNA"/>
</dbReference>
<gene>
    <name evidence="2" type="ORF">FHS27_002538</name>
</gene>
<feature type="domain" description="Bacterial bifunctional deaminase-reductase C-terminal" evidence="1">
    <location>
        <begin position="7"/>
        <end position="154"/>
    </location>
</feature>
<dbReference type="Proteomes" id="UP000536179">
    <property type="component" value="Unassembled WGS sequence"/>
</dbReference>
<organism evidence="2 3">
    <name type="scientific">Aporhodopirellula rubra</name>
    <dbReference type="NCBI Taxonomy" id="980271"/>
    <lineage>
        <taxon>Bacteria</taxon>
        <taxon>Pseudomonadati</taxon>
        <taxon>Planctomycetota</taxon>
        <taxon>Planctomycetia</taxon>
        <taxon>Pirellulales</taxon>
        <taxon>Pirellulaceae</taxon>
        <taxon>Aporhodopirellula</taxon>
    </lineage>
</organism>
<comment type="caution">
    <text evidence="2">The sequence shown here is derived from an EMBL/GenBank/DDBJ whole genome shotgun (WGS) entry which is preliminary data.</text>
</comment>
<dbReference type="InterPro" id="IPR050765">
    <property type="entry name" value="Riboflavin_Biosynth_HTPR"/>
</dbReference>
<evidence type="ECO:0000313" key="3">
    <source>
        <dbReference type="Proteomes" id="UP000536179"/>
    </source>
</evidence>